<dbReference type="AlphaFoldDB" id="A0A4R0PAU9"/>
<dbReference type="RefSeq" id="WP_131567924.1">
    <property type="nucleotide sequence ID" value="NZ_JAINFK010000002.1"/>
</dbReference>
<dbReference type="EMBL" id="SJST01000003">
    <property type="protein sequence ID" value="TCD14166.1"/>
    <property type="molecule type" value="Genomic_DNA"/>
</dbReference>
<keyword evidence="1" id="KW-0732">Signal</keyword>
<reference evidence="2 3" key="1">
    <citation type="journal article" date="2015" name="Antonie Van Leeuwenhoek">
        <title>Oricola cellulosilytica gen. nov., sp. nov., a cellulose-degrading bacterium of the family Phyllobacteriaceae isolated from surface seashore water, and emended descriptions of Mesorhizobium loti and Phyllobacterium myrsinacearum.</title>
        <authorList>
            <person name="Hameed A."/>
            <person name="Shahina M."/>
            <person name="Lai W.A."/>
            <person name="Lin S.Y."/>
            <person name="Young L.S."/>
            <person name="Liu Y.C."/>
            <person name="Hsu Y.H."/>
            <person name="Young C.C."/>
        </authorList>
    </citation>
    <scope>NUCLEOTIDE SEQUENCE [LARGE SCALE GENOMIC DNA]</scope>
    <source>
        <strain evidence="2 3">KCTC 52183</strain>
    </source>
</reference>
<organism evidence="2 3">
    <name type="scientific">Oricola cellulosilytica</name>
    <dbReference type="NCBI Taxonomy" id="1429082"/>
    <lineage>
        <taxon>Bacteria</taxon>
        <taxon>Pseudomonadati</taxon>
        <taxon>Pseudomonadota</taxon>
        <taxon>Alphaproteobacteria</taxon>
        <taxon>Hyphomicrobiales</taxon>
        <taxon>Ahrensiaceae</taxon>
        <taxon>Oricola</taxon>
    </lineage>
</organism>
<evidence type="ECO:0000313" key="3">
    <source>
        <dbReference type="Proteomes" id="UP000291301"/>
    </source>
</evidence>
<feature type="chain" id="PRO_5020522754" evidence="1">
    <location>
        <begin position="21"/>
        <end position="103"/>
    </location>
</feature>
<proteinExistence type="predicted"/>
<keyword evidence="3" id="KW-1185">Reference proteome</keyword>
<comment type="caution">
    <text evidence="2">The sequence shown here is derived from an EMBL/GenBank/DDBJ whole genome shotgun (WGS) entry which is preliminary data.</text>
</comment>
<evidence type="ECO:0000256" key="1">
    <source>
        <dbReference type="SAM" id="SignalP"/>
    </source>
</evidence>
<protein>
    <submittedName>
        <fullName evidence="2">Uncharacterized protein</fullName>
    </submittedName>
</protein>
<name>A0A4R0PAU9_9HYPH</name>
<accession>A0A4R0PAU9</accession>
<dbReference type="Proteomes" id="UP000291301">
    <property type="component" value="Unassembled WGS sequence"/>
</dbReference>
<gene>
    <name evidence="2" type="ORF">E0D97_08740</name>
</gene>
<sequence>MKTLLTAAAIAIASTTTAFAASSALDVYEPVNTQSAIDYTATAAIGAGAADLENDRLGDGSPRYPSNNGRIDFTATSSVGAPVGQSAFGLHAPRLGDGSPLHQ</sequence>
<evidence type="ECO:0000313" key="2">
    <source>
        <dbReference type="EMBL" id="TCD14166.1"/>
    </source>
</evidence>
<dbReference type="OrthoDB" id="8120140at2"/>
<feature type="signal peptide" evidence="1">
    <location>
        <begin position="1"/>
        <end position="20"/>
    </location>
</feature>